<gene>
    <name evidence="3" type="ORF">ENS15_05025</name>
</gene>
<evidence type="ECO:0000259" key="2">
    <source>
        <dbReference type="PROSITE" id="PS51096"/>
    </source>
</evidence>
<dbReference type="AlphaFoldDB" id="A0A7C3J6B6"/>
<dbReference type="PANTHER" id="PTHR33799">
    <property type="entry name" value="PTS PERMEASE-RELATED-RELATED"/>
    <property type="match status" value="1"/>
</dbReference>
<dbReference type="EMBL" id="DSTT01000005">
    <property type="protein sequence ID" value="HFK23995.1"/>
    <property type="molecule type" value="Genomic_DNA"/>
</dbReference>
<dbReference type="InterPro" id="IPR051471">
    <property type="entry name" value="Bacterial_PTS_sugar_comp"/>
</dbReference>
<protein>
    <recommendedName>
        <fullName evidence="2">PTS EIIA type-4 domain-containing protein</fullName>
    </recommendedName>
</protein>
<dbReference type="InterPro" id="IPR004701">
    <property type="entry name" value="PTS_EIIA_man-typ"/>
</dbReference>
<evidence type="ECO:0000256" key="1">
    <source>
        <dbReference type="ARBA" id="ARBA00022679"/>
    </source>
</evidence>
<dbReference type="InterPro" id="IPR036662">
    <property type="entry name" value="PTS_EIIA_man-typ_sf"/>
</dbReference>
<proteinExistence type="predicted"/>
<keyword evidence="1" id="KW-0808">Transferase</keyword>
<accession>A0A7C3J6B6</accession>
<evidence type="ECO:0000313" key="3">
    <source>
        <dbReference type="EMBL" id="HFK23995.1"/>
    </source>
</evidence>
<organism evidence="3">
    <name type="scientific">candidate division WOR-3 bacterium</name>
    <dbReference type="NCBI Taxonomy" id="2052148"/>
    <lineage>
        <taxon>Bacteria</taxon>
        <taxon>Bacteria division WOR-3</taxon>
    </lineage>
</organism>
<dbReference type="SUPFAM" id="SSF53062">
    <property type="entry name" value="PTS system fructose IIA component-like"/>
    <property type="match status" value="1"/>
</dbReference>
<dbReference type="GO" id="GO:0016740">
    <property type="term" value="F:transferase activity"/>
    <property type="evidence" value="ECO:0007669"/>
    <property type="project" value="UniProtKB-KW"/>
</dbReference>
<dbReference type="PROSITE" id="PS51096">
    <property type="entry name" value="PTS_EIIA_TYPE_4"/>
    <property type="match status" value="1"/>
</dbReference>
<dbReference type="PANTHER" id="PTHR33799:SF1">
    <property type="entry name" value="PTS SYSTEM MANNOSE-SPECIFIC EIIAB COMPONENT-RELATED"/>
    <property type="match status" value="1"/>
</dbReference>
<dbReference type="GO" id="GO:0009401">
    <property type="term" value="P:phosphoenolpyruvate-dependent sugar phosphotransferase system"/>
    <property type="evidence" value="ECO:0007669"/>
    <property type="project" value="InterPro"/>
</dbReference>
<sequence length="125" mass="14543">MIYGIFAGHGDFAYQTVKSCESIIGNQENYSVISNRDLSNEEIYKNFENIIKKHPEHKEFFIFIDFYGSSISLPAIRIKQNSENSITLIFGYNLPMVIDFFLHRNKLKGEQLFEKIIDVGRKGIR</sequence>
<feature type="domain" description="PTS EIIA type-4" evidence="2">
    <location>
        <begin position="1"/>
        <end position="124"/>
    </location>
</feature>
<name>A0A7C3J6B6_UNCW3</name>
<dbReference type="Gene3D" id="3.40.50.510">
    <property type="entry name" value="Phosphotransferase system, mannose-type IIA component"/>
    <property type="match status" value="1"/>
</dbReference>
<dbReference type="Pfam" id="PF03610">
    <property type="entry name" value="EIIA-man"/>
    <property type="match status" value="1"/>
</dbReference>
<dbReference type="GO" id="GO:0016020">
    <property type="term" value="C:membrane"/>
    <property type="evidence" value="ECO:0007669"/>
    <property type="project" value="InterPro"/>
</dbReference>
<reference evidence="3" key="1">
    <citation type="journal article" date="2020" name="mSystems">
        <title>Genome- and Community-Level Interaction Insights into Carbon Utilization and Element Cycling Functions of Hydrothermarchaeota in Hydrothermal Sediment.</title>
        <authorList>
            <person name="Zhou Z."/>
            <person name="Liu Y."/>
            <person name="Xu W."/>
            <person name="Pan J."/>
            <person name="Luo Z.H."/>
            <person name="Li M."/>
        </authorList>
    </citation>
    <scope>NUCLEOTIDE SEQUENCE [LARGE SCALE GENOMIC DNA]</scope>
    <source>
        <strain evidence="3">SpSt-464</strain>
    </source>
</reference>
<comment type="caution">
    <text evidence="3">The sequence shown here is derived from an EMBL/GenBank/DDBJ whole genome shotgun (WGS) entry which is preliminary data.</text>
</comment>